<dbReference type="PANTHER" id="PTHR18884">
    <property type="entry name" value="SEPTIN"/>
    <property type="match status" value="1"/>
</dbReference>
<dbReference type="InterPro" id="IPR030379">
    <property type="entry name" value="G_SEPTIN_dom"/>
</dbReference>
<feature type="region of interest" description="Disordered" evidence="2">
    <location>
        <begin position="44"/>
        <end position="72"/>
    </location>
</feature>
<dbReference type="Proteomes" id="UP000218209">
    <property type="component" value="Unassembled WGS sequence"/>
</dbReference>
<dbReference type="AlphaFoldDB" id="A0A1X6NV65"/>
<comment type="similarity">
    <text evidence="1">Belongs to the TRAFAC class TrmE-Era-EngA-EngB-Septin-like GTPase superfamily. Septin GTPase family.</text>
</comment>
<sequence length="516" mass="53680">MAVPDAEAAGQAVSPSTASAASSSAVPAPPTAAVASAAAMAAAEDGASVSPAPATLSKKKKGKGQAAPESEPVVILSDERLTGVRAGLLAQRDRQLGSDGETLSVMCIGETGVGKSTLLANLLGHASIAAQLSAASAGAAAKRDTSKSGKGTKPSASSSAKPLASPPSASRSSPFKPTAAPASSPPKTYSITSTKVQILADGVPLTVTLIDSPGYGDQKNVEASFGVFTKFLDARLQESLEQEQSVTRSAEGGTLRKGGVDVILYFIAPHRLKGLDVELLSRLTHRAPVVPIISKADTLTADELETFRVTIAEDLDAAGIQVFHPPLAVISGPNGCRDRVYPWGTAHAENTTHSDLPALRRLLLVDGLKDLHVARRACYEAYRTKVLRQRQRRGLFRQLTTAVRRAGLYTAVLVVVLPGMRQVLAEGVLGGMEELSHSLGELLVSVGAERKRRDSERSAAAVEATAKVPSTAAGREMVVARGEAKPGPLRKLWALGALLAAPLVLLLRRPPTDTDI</sequence>
<reference evidence="4 5" key="1">
    <citation type="submission" date="2017-03" db="EMBL/GenBank/DDBJ databases">
        <title>WGS assembly of Porphyra umbilicalis.</title>
        <authorList>
            <person name="Brawley S.H."/>
            <person name="Blouin N.A."/>
            <person name="Ficko-Blean E."/>
            <person name="Wheeler G.L."/>
            <person name="Lohr M."/>
            <person name="Goodson H.V."/>
            <person name="Jenkins J.W."/>
            <person name="Blaby-Haas C.E."/>
            <person name="Helliwell K.E."/>
            <person name="Chan C."/>
            <person name="Marriage T."/>
            <person name="Bhattacharya D."/>
            <person name="Klein A.S."/>
            <person name="Badis Y."/>
            <person name="Brodie J."/>
            <person name="Cao Y."/>
            <person name="Collen J."/>
            <person name="Dittami S.M."/>
            <person name="Gachon C.M."/>
            <person name="Green B.R."/>
            <person name="Karpowicz S."/>
            <person name="Kim J.W."/>
            <person name="Kudahl U."/>
            <person name="Lin S."/>
            <person name="Michel G."/>
            <person name="Mittag M."/>
            <person name="Olson B.J."/>
            <person name="Pangilinan J."/>
            <person name="Peng Y."/>
            <person name="Qiu H."/>
            <person name="Shu S."/>
            <person name="Singer J.T."/>
            <person name="Smith A.G."/>
            <person name="Sprecher B.N."/>
            <person name="Wagner V."/>
            <person name="Wang W."/>
            <person name="Wang Z.-Y."/>
            <person name="Yan J."/>
            <person name="Yarish C."/>
            <person name="Zoeuner-Riek S."/>
            <person name="Zhuang Y."/>
            <person name="Zou Y."/>
            <person name="Lindquist E.A."/>
            <person name="Grimwood J."/>
            <person name="Barry K."/>
            <person name="Rokhsar D.S."/>
            <person name="Schmutz J."/>
            <person name="Stiller J.W."/>
            <person name="Grossman A.R."/>
            <person name="Prochnik S.E."/>
        </authorList>
    </citation>
    <scope>NUCLEOTIDE SEQUENCE [LARGE SCALE GENOMIC DNA]</scope>
    <source>
        <strain evidence="4">4086291</strain>
    </source>
</reference>
<accession>A0A1X6NV65</accession>
<feature type="region of interest" description="Disordered" evidence="2">
    <location>
        <begin position="1"/>
        <end position="29"/>
    </location>
</feature>
<evidence type="ECO:0000313" key="4">
    <source>
        <dbReference type="EMBL" id="OSX72524.1"/>
    </source>
</evidence>
<keyword evidence="5" id="KW-1185">Reference proteome</keyword>
<dbReference type="OrthoDB" id="416553at2759"/>
<dbReference type="Gene3D" id="3.40.50.300">
    <property type="entry name" value="P-loop containing nucleotide triphosphate hydrolases"/>
    <property type="match status" value="1"/>
</dbReference>
<evidence type="ECO:0000313" key="5">
    <source>
        <dbReference type="Proteomes" id="UP000218209"/>
    </source>
</evidence>
<keyword evidence="1" id="KW-0342">GTP-binding</keyword>
<proteinExistence type="inferred from homology"/>
<protein>
    <recommendedName>
        <fullName evidence="3">Septin-type G domain-containing protein</fullName>
    </recommendedName>
</protein>
<feature type="compositionally biased region" description="Low complexity" evidence="2">
    <location>
        <begin position="148"/>
        <end position="188"/>
    </location>
</feature>
<feature type="compositionally biased region" description="Low complexity" evidence="2">
    <location>
        <begin position="12"/>
        <end position="29"/>
    </location>
</feature>
<name>A0A1X6NV65_PORUM</name>
<keyword evidence="1" id="KW-0547">Nucleotide-binding</keyword>
<gene>
    <name evidence="4" type="ORF">BU14_0427s0014</name>
</gene>
<dbReference type="SUPFAM" id="SSF52540">
    <property type="entry name" value="P-loop containing nucleoside triphosphate hydrolases"/>
    <property type="match status" value="1"/>
</dbReference>
<dbReference type="GO" id="GO:0005525">
    <property type="term" value="F:GTP binding"/>
    <property type="evidence" value="ECO:0007669"/>
    <property type="project" value="UniProtKB-KW"/>
</dbReference>
<evidence type="ECO:0000259" key="3">
    <source>
        <dbReference type="PROSITE" id="PS51719"/>
    </source>
</evidence>
<dbReference type="InterPro" id="IPR027417">
    <property type="entry name" value="P-loop_NTPase"/>
</dbReference>
<feature type="region of interest" description="Disordered" evidence="2">
    <location>
        <begin position="141"/>
        <end position="188"/>
    </location>
</feature>
<dbReference type="PROSITE" id="PS51719">
    <property type="entry name" value="G_SEPTIN"/>
    <property type="match status" value="1"/>
</dbReference>
<dbReference type="Pfam" id="PF00735">
    <property type="entry name" value="Septin"/>
    <property type="match status" value="2"/>
</dbReference>
<evidence type="ECO:0000256" key="2">
    <source>
        <dbReference type="SAM" id="MobiDB-lite"/>
    </source>
</evidence>
<feature type="domain" description="Septin-type G" evidence="3">
    <location>
        <begin position="99"/>
        <end position="415"/>
    </location>
</feature>
<dbReference type="EMBL" id="KV919055">
    <property type="protein sequence ID" value="OSX72524.1"/>
    <property type="molecule type" value="Genomic_DNA"/>
</dbReference>
<evidence type="ECO:0000256" key="1">
    <source>
        <dbReference type="RuleBase" id="RU004560"/>
    </source>
</evidence>
<organism evidence="4 5">
    <name type="scientific">Porphyra umbilicalis</name>
    <name type="common">Purple laver</name>
    <name type="synonym">Red alga</name>
    <dbReference type="NCBI Taxonomy" id="2786"/>
    <lineage>
        <taxon>Eukaryota</taxon>
        <taxon>Rhodophyta</taxon>
        <taxon>Bangiophyceae</taxon>
        <taxon>Bangiales</taxon>
        <taxon>Bangiaceae</taxon>
        <taxon>Porphyra</taxon>
    </lineage>
</organism>